<evidence type="ECO:0000256" key="4">
    <source>
        <dbReference type="ARBA" id="ARBA00022692"/>
    </source>
</evidence>
<dbReference type="InterPro" id="IPR003369">
    <property type="entry name" value="TatA/B/E"/>
</dbReference>
<evidence type="ECO:0000256" key="7">
    <source>
        <dbReference type="ARBA" id="ARBA00023010"/>
    </source>
</evidence>
<dbReference type="PANTHER" id="PTHR33162">
    <property type="entry name" value="SEC-INDEPENDENT PROTEIN TRANSLOCASE PROTEIN TATA, CHLOROPLASTIC"/>
    <property type="match status" value="1"/>
</dbReference>
<dbReference type="AlphaFoldDB" id="A0A383C8I6"/>
<name>A0A383C8I6_9ZZZZ</name>
<dbReference type="Pfam" id="PF02416">
    <property type="entry name" value="TatA_B_E"/>
    <property type="match status" value="1"/>
</dbReference>
<keyword evidence="2" id="KW-0813">Transport</keyword>
<keyword evidence="4" id="KW-0812">Transmembrane</keyword>
<keyword evidence="6" id="KW-1133">Transmembrane helix</keyword>
<keyword evidence="7" id="KW-0811">Translocation</keyword>
<dbReference type="PANTHER" id="PTHR33162:SF1">
    <property type="entry name" value="SEC-INDEPENDENT PROTEIN TRANSLOCASE PROTEIN TATA, CHLOROPLASTIC"/>
    <property type="match status" value="1"/>
</dbReference>
<dbReference type="NCBIfam" id="TIGR01410">
    <property type="entry name" value="tatB"/>
    <property type="match status" value="1"/>
</dbReference>
<keyword evidence="8" id="KW-0472">Membrane</keyword>
<evidence type="ECO:0000256" key="3">
    <source>
        <dbReference type="ARBA" id="ARBA00022475"/>
    </source>
</evidence>
<comment type="subcellular location">
    <subcellularLocation>
        <location evidence="1">Membrane</location>
        <topology evidence="1">Single-pass membrane protein</topology>
    </subcellularLocation>
</comment>
<gene>
    <name evidence="9" type="ORF">METZ01_LOCUS481348</name>
</gene>
<evidence type="ECO:0000256" key="1">
    <source>
        <dbReference type="ARBA" id="ARBA00004167"/>
    </source>
</evidence>
<evidence type="ECO:0000313" key="9">
    <source>
        <dbReference type="EMBL" id="SVE28494.1"/>
    </source>
</evidence>
<dbReference type="GO" id="GO:0016020">
    <property type="term" value="C:membrane"/>
    <property type="evidence" value="ECO:0007669"/>
    <property type="project" value="UniProtKB-SubCell"/>
</dbReference>
<accession>A0A383C8I6</accession>
<evidence type="ECO:0000256" key="8">
    <source>
        <dbReference type="ARBA" id="ARBA00023136"/>
    </source>
</evidence>
<protein>
    <recommendedName>
        <fullName evidence="10">Sec-independent protein translocase protein TatB</fullName>
    </recommendedName>
</protein>
<sequence length="118" mass="12944">MFGIGLPEMIVIAVVALLFIGPKNLPGVLRSVGRGLVQLKRATNDVRTTVQDEMDQIERDIDLKDVREAADDLKKDFDGVKSGMDPLAMNRISSGEQLEAVAEVMDQKEKKKSSIEGC</sequence>
<keyword evidence="3" id="KW-1003">Cell membrane</keyword>
<keyword evidence="5" id="KW-0653">Protein transport</keyword>
<evidence type="ECO:0000256" key="6">
    <source>
        <dbReference type="ARBA" id="ARBA00022989"/>
    </source>
</evidence>
<dbReference type="PRINTS" id="PR01506">
    <property type="entry name" value="TATBPROTEIN"/>
</dbReference>
<reference evidence="9" key="1">
    <citation type="submission" date="2018-05" db="EMBL/GenBank/DDBJ databases">
        <authorList>
            <person name="Lanie J.A."/>
            <person name="Ng W.-L."/>
            <person name="Kazmierczak K.M."/>
            <person name="Andrzejewski T.M."/>
            <person name="Davidsen T.M."/>
            <person name="Wayne K.J."/>
            <person name="Tettelin H."/>
            <person name="Glass J.I."/>
            <person name="Rusch D."/>
            <person name="Podicherti R."/>
            <person name="Tsui H.-C.T."/>
            <person name="Winkler M.E."/>
        </authorList>
    </citation>
    <scope>NUCLEOTIDE SEQUENCE</scope>
</reference>
<dbReference type="Gene3D" id="1.20.5.3310">
    <property type="match status" value="1"/>
</dbReference>
<dbReference type="EMBL" id="UINC01206732">
    <property type="protein sequence ID" value="SVE28494.1"/>
    <property type="molecule type" value="Genomic_DNA"/>
</dbReference>
<dbReference type="InterPro" id="IPR018448">
    <property type="entry name" value="TatB"/>
</dbReference>
<proteinExistence type="predicted"/>
<dbReference type="GO" id="GO:0043953">
    <property type="term" value="P:protein transport by the Tat complex"/>
    <property type="evidence" value="ECO:0007669"/>
    <property type="project" value="InterPro"/>
</dbReference>
<dbReference type="GO" id="GO:0008320">
    <property type="term" value="F:protein transmembrane transporter activity"/>
    <property type="evidence" value="ECO:0007669"/>
    <property type="project" value="InterPro"/>
</dbReference>
<evidence type="ECO:0008006" key="10">
    <source>
        <dbReference type="Google" id="ProtNLM"/>
    </source>
</evidence>
<evidence type="ECO:0000256" key="5">
    <source>
        <dbReference type="ARBA" id="ARBA00022927"/>
    </source>
</evidence>
<organism evidence="9">
    <name type="scientific">marine metagenome</name>
    <dbReference type="NCBI Taxonomy" id="408172"/>
    <lineage>
        <taxon>unclassified sequences</taxon>
        <taxon>metagenomes</taxon>
        <taxon>ecological metagenomes</taxon>
    </lineage>
</organism>
<evidence type="ECO:0000256" key="2">
    <source>
        <dbReference type="ARBA" id="ARBA00022448"/>
    </source>
</evidence>